<proteinExistence type="predicted"/>
<dbReference type="OrthoDB" id="295843at2157"/>
<dbReference type="Proteomes" id="UP000428325">
    <property type="component" value="Chromosome"/>
</dbReference>
<organism evidence="1 2">
    <name type="scientific">Haloplanus rallus</name>
    <dbReference type="NCBI Taxonomy" id="1816183"/>
    <lineage>
        <taxon>Archaea</taxon>
        <taxon>Methanobacteriati</taxon>
        <taxon>Methanobacteriota</taxon>
        <taxon>Stenosarchaea group</taxon>
        <taxon>Halobacteria</taxon>
        <taxon>Halobacteriales</taxon>
        <taxon>Haloferacaceae</taxon>
        <taxon>Haloplanus</taxon>
    </lineage>
</organism>
<dbReference type="RefSeq" id="WP_157689413.1">
    <property type="nucleotide sequence ID" value="NZ_CP034345.1"/>
</dbReference>
<accession>A0A6B9F3G0</accession>
<protein>
    <submittedName>
        <fullName evidence="1">Uncharacterized protein</fullName>
    </submittedName>
</protein>
<dbReference type="AlphaFoldDB" id="A0A6B9F3G0"/>
<evidence type="ECO:0000313" key="1">
    <source>
        <dbReference type="EMBL" id="QGX94956.1"/>
    </source>
</evidence>
<reference evidence="1 2" key="1">
    <citation type="submission" date="2018-12" db="EMBL/GenBank/DDBJ databases">
        <title>Complete genome sequence of Haloplanus rallus MBLA0036.</title>
        <authorList>
            <person name="Nam Y.-d."/>
            <person name="Kang J."/>
            <person name="Chung W.-H."/>
            <person name="Park Y.S."/>
        </authorList>
    </citation>
    <scope>NUCLEOTIDE SEQUENCE [LARGE SCALE GENOMIC DNA]</scope>
    <source>
        <strain evidence="1 2">MBLA0036</strain>
    </source>
</reference>
<evidence type="ECO:0000313" key="2">
    <source>
        <dbReference type="Proteomes" id="UP000428325"/>
    </source>
</evidence>
<dbReference type="EMBL" id="CP034345">
    <property type="protein sequence ID" value="QGX94956.1"/>
    <property type="molecule type" value="Genomic_DNA"/>
</dbReference>
<gene>
    <name evidence="1" type="ORF">EI982_09220</name>
</gene>
<name>A0A6B9F3G0_9EURY</name>
<keyword evidence="2" id="KW-1185">Reference proteome</keyword>
<sequence length="63" mass="6780">MSLQEGRTEVGPDEPAGVRRYVAEAVCTDCDYAEFRTTTGVTGSFTRCPDCGGDLVMPRDAMS</sequence>
<dbReference type="KEGG" id="hra:EI982_09220"/>
<dbReference type="GeneID" id="43369715"/>